<keyword evidence="5" id="KW-1185">Reference proteome</keyword>
<dbReference type="STRING" id="1186196.SAMN04489841_0881"/>
<dbReference type="Pfam" id="PF26496">
    <property type="entry name" value="DUF8163"/>
    <property type="match status" value="1"/>
</dbReference>
<keyword evidence="2" id="KW-1133">Transmembrane helix</keyword>
<evidence type="ECO:0000313" key="5">
    <source>
        <dbReference type="Proteomes" id="UP000199114"/>
    </source>
</evidence>
<evidence type="ECO:0000313" key="4">
    <source>
        <dbReference type="EMBL" id="SEP93351.1"/>
    </source>
</evidence>
<dbReference type="OrthoDB" id="188294at2157"/>
<keyword evidence="2" id="KW-0812">Transmembrane</keyword>
<sequence>MRGRIDGVPAANGRDWPTVVALVAVVVAFGVAAGPLGAFAGLATALVGVLLGAPYALAAGHVALVGVFPGAIGLDSFVVVEVAFATLLVAPLGRTASPVRISLVAIASALALAGTAWLVGGSQSIPVAAAAVLCLLATAAYGLHRLELVRLGLVSTDDGVGPRSPAETTAESHAEPTPESQTEPIDTA</sequence>
<dbReference type="InterPro" id="IPR058477">
    <property type="entry name" value="DUF8163"/>
</dbReference>
<feature type="compositionally biased region" description="Polar residues" evidence="1">
    <location>
        <begin position="178"/>
        <end position="188"/>
    </location>
</feature>
<protein>
    <recommendedName>
        <fullName evidence="3">DUF8163 domain-containing protein</fullName>
    </recommendedName>
</protein>
<organism evidence="4 5">
    <name type="scientific">Natrinema salaciae</name>
    <dbReference type="NCBI Taxonomy" id="1186196"/>
    <lineage>
        <taxon>Archaea</taxon>
        <taxon>Methanobacteriati</taxon>
        <taxon>Methanobacteriota</taxon>
        <taxon>Stenosarchaea group</taxon>
        <taxon>Halobacteria</taxon>
        <taxon>Halobacteriales</taxon>
        <taxon>Natrialbaceae</taxon>
        <taxon>Natrinema</taxon>
    </lineage>
</organism>
<reference evidence="5" key="1">
    <citation type="submission" date="2016-10" db="EMBL/GenBank/DDBJ databases">
        <authorList>
            <person name="Varghese N."/>
            <person name="Submissions S."/>
        </authorList>
    </citation>
    <scope>NUCLEOTIDE SEQUENCE [LARGE SCALE GENOMIC DNA]</scope>
    <source>
        <strain evidence="5">DSM 25055</strain>
    </source>
</reference>
<evidence type="ECO:0000259" key="3">
    <source>
        <dbReference type="Pfam" id="PF26496"/>
    </source>
</evidence>
<dbReference type="RefSeq" id="WP_090613912.1">
    <property type="nucleotide sequence ID" value="NZ_FOFD01000001.1"/>
</dbReference>
<dbReference type="AlphaFoldDB" id="A0A1H9BX88"/>
<dbReference type="EMBL" id="FOFD01000001">
    <property type="protein sequence ID" value="SEP93351.1"/>
    <property type="molecule type" value="Genomic_DNA"/>
</dbReference>
<gene>
    <name evidence="4" type="ORF">SAMN04489841_0881</name>
</gene>
<feature type="region of interest" description="Disordered" evidence="1">
    <location>
        <begin position="158"/>
        <end position="188"/>
    </location>
</feature>
<name>A0A1H9BX88_9EURY</name>
<feature type="transmembrane region" description="Helical" evidence="2">
    <location>
        <begin position="125"/>
        <end position="143"/>
    </location>
</feature>
<proteinExistence type="predicted"/>
<keyword evidence="2" id="KW-0472">Membrane</keyword>
<feature type="domain" description="DUF8163" evidence="3">
    <location>
        <begin position="7"/>
        <end position="157"/>
    </location>
</feature>
<feature type="transmembrane region" description="Helical" evidence="2">
    <location>
        <begin position="101"/>
        <end position="119"/>
    </location>
</feature>
<evidence type="ECO:0000256" key="2">
    <source>
        <dbReference type="SAM" id="Phobius"/>
    </source>
</evidence>
<accession>A0A1H9BX88</accession>
<feature type="transmembrane region" description="Helical" evidence="2">
    <location>
        <begin position="20"/>
        <end position="51"/>
    </location>
</feature>
<evidence type="ECO:0000256" key="1">
    <source>
        <dbReference type="SAM" id="MobiDB-lite"/>
    </source>
</evidence>
<dbReference type="Proteomes" id="UP000199114">
    <property type="component" value="Unassembled WGS sequence"/>
</dbReference>
<feature type="transmembrane region" description="Helical" evidence="2">
    <location>
        <begin position="63"/>
        <end position="89"/>
    </location>
</feature>